<feature type="binding site" evidence="13">
    <location>
        <position position="69"/>
    </location>
    <ligand>
        <name>Zn(2+)</name>
        <dbReference type="ChEBI" id="CHEBI:29105"/>
        <label>2</label>
    </ligand>
</feature>
<evidence type="ECO:0000256" key="8">
    <source>
        <dbReference type="ARBA" id="ARBA00022842"/>
    </source>
</evidence>
<evidence type="ECO:0000256" key="13">
    <source>
        <dbReference type="PIRSR" id="PIRSR601952-2"/>
    </source>
</evidence>
<evidence type="ECO:0000256" key="4">
    <source>
        <dbReference type="ARBA" id="ARBA00022622"/>
    </source>
</evidence>
<feature type="binding site" evidence="13">
    <location>
        <position position="342"/>
    </location>
    <ligand>
        <name>Zn(2+)</name>
        <dbReference type="ChEBI" id="CHEBI:29105"/>
        <label>2</label>
    </ligand>
</feature>
<feature type="chain" id="PRO_5014397961" evidence="15">
    <location>
        <begin position="20"/>
        <end position="498"/>
    </location>
</feature>
<comment type="subcellular location">
    <subcellularLocation>
        <location evidence="1">Cell membrane</location>
        <topology evidence="1">Lipid-anchor</topology>
        <topology evidence="1">GPI-anchor</topology>
    </subcellularLocation>
</comment>
<dbReference type="PANTHER" id="PTHR11596">
    <property type="entry name" value="ALKALINE PHOSPHATASE"/>
    <property type="match status" value="1"/>
</dbReference>
<feature type="binding site" evidence="13">
    <location>
        <position position="380"/>
    </location>
    <ligand>
        <name>Zn(2+)</name>
        <dbReference type="ChEBI" id="CHEBI:29105"/>
        <label>2</label>
    </ligand>
</feature>
<evidence type="ECO:0000256" key="14">
    <source>
        <dbReference type="RuleBase" id="RU003946"/>
    </source>
</evidence>
<organism evidence="16 17">
    <name type="scientific">Vibrio diazotrophicus</name>
    <dbReference type="NCBI Taxonomy" id="685"/>
    <lineage>
        <taxon>Bacteria</taxon>
        <taxon>Pseudomonadati</taxon>
        <taxon>Pseudomonadota</taxon>
        <taxon>Gammaproteobacteria</taxon>
        <taxon>Vibrionales</taxon>
        <taxon>Vibrionaceae</taxon>
        <taxon>Vibrio</taxon>
    </lineage>
</organism>
<evidence type="ECO:0000256" key="11">
    <source>
        <dbReference type="ARBA" id="ARBA00023288"/>
    </source>
</evidence>
<keyword evidence="9" id="KW-0472">Membrane</keyword>
<comment type="cofactor">
    <cofactor evidence="13">
        <name>Zn(2+)</name>
        <dbReference type="ChEBI" id="CHEBI:29105"/>
    </cofactor>
    <text evidence="13">Binds 2 Zn(2+) ions.</text>
</comment>
<dbReference type="InterPro" id="IPR001952">
    <property type="entry name" value="Alkaline_phosphatase"/>
</dbReference>
<dbReference type="InterPro" id="IPR017850">
    <property type="entry name" value="Alkaline_phosphatase_core_sf"/>
</dbReference>
<feature type="active site" description="Phosphoserine intermediate" evidence="12">
    <location>
        <position position="119"/>
    </location>
</feature>
<evidence type="ECO:0000256" key="3">
    <source>
        <dbReference type="ARBA" id="ARBA00022553"/>
    </source>
</evidence>
<evidence type="ECO:0000256" key="9">
    <source>
        <dbReference type="ARBA" id="ARBA00023136"/>
    </source>
</evidence>
<feature type="binding site" evidence="13">
    <location>
        <position position="333"/>
    </location>
    <ligand>
        <name>Mg(2+)</name>
        <dbReference type="ChEBI" id="CHEBI:18420"/>
    </ligand>
</feature>
<keyword evidence="3" id="KW-0597">Phosphoprotein</keyword>
<keyword evidence="10" id="KW-0325">Glycoprotein</keyword>
<evidence type="ECO:0000313" key="16">
    <source>
        <dbReference type="EMBL" id="PNI04253.1"/>
    </source>
</evidence>
<feature type="signal peptide" evidence="15">
    <location>
        <begin position="1"/>
        <end position="19"/>
    </location>
</feature>
<evidence type="ECO:0000256" key="1">
    <source>
        <dbReference type="ARBA" id="ARBA00004609"/>
    </source>
</evidence>
<feature type="binding site" evidence="13">
    <location>
        <position position="460"/>
    </location>
    <ligand>
        <name>Zn(2+)</name>
        <dbReference type="ChEBI" id="CHEBI:29105"/>
        <label>2</label>
    </ligand>
</feature>
<evidence type="ECO:0000256" key="7">
    <source>
        <dbReference type="ARBA" id="ARBA00022833"/>
    </source>
</evidence>
<comment type="caution">
    <text evidence="16">The sequence shown here is derived from an EMBL/GenBank/DDBJ whole genome shotgun (WGS) entry which is preliminary data.</text>
</comment>
<dbReference type="Proteomes" id="UP000236449">
    <property type="component" value="Unassembled WGS sequence"/>
</dbReference>
<keyword evidence="7 13" id="KW-0862">Zinc</keyword>
<dbReference type="AlphaFoldDB" id="A0A2J8I177"/>
<accession>A0A2J8I177</accession>
<feature type="binding site" evidence="13">
    <location>
        <position position="338"/>
    </location>
    <ligand>
        <name>Zn(2+)</name>
        <dbReference type="ChEBI" id="CHEBI:29105"/>
        <label>2</label>
    </ligand>
</feature>
<dbReference type="CDD" id="cd16012">
    <property type="entry name" value="ALP"/>
    <property type="match status" value="1"/>
</dbReference>
<dbReference type="OrthoDB" id="9794455at2"/>
<dbReference type="PANTHER" id="PTHR11596:SF5">
    <property type="entry name" value="ALKALINE PHOSPHATASE"/>
    <property type="match status" value="1"/>
</dbReference>
<dbReference type="Gene3D" id="3.40.720.10">
    <property type="entry name" value="Alkaline Phosphatase, subunit A"/>
    <property type="match status" value="1"/>
</dbReference>
<dbReference type="SUPFAM" id="SSF53649">
    <property type="entry name" value="Alkaline phosphatase-like"/>
    <property type="match status" value="1"/>
</dbReference>
<evidence type="ECO:0000256" key="12">
    <source>
        <dbReference type="PIRSR" id="PIRSR601952-1"/>
    </source>
</evidence>
<dbReference type="PROSITE" id="PS51257">
    <property type="entry name" value="PROKAR_LIPOPROTEIN"/>
    <property type="match status" value="1"/>
</dbReference>
<evidence type="ECO:0000256" key="15">
    <source>
        <dbReference type="SAM" id="SignalP"/>
    </source>
</evidence>
<evidence type="ECO:0000256" key="2">
    <source>
        <dbReference type="ARBA" id="ARBA00022475"/>
    </source>
</evidence>
<keyword evidence="2" id="KW-1003">Cell membrane</keyword>
<keyword evidence="11" id="KW-0449">Lipoprotein</keyword>
<keyword evidence="4" id="KW-0336">GPI-anchor</keyword>
<evidence type="ECO:0000256" key="10">
    <source>
        <dbReference type="ARBA" id="ARBA00023180"/>
    </source>
</evidence>
<protein>
    <submittedName>
        <fullName evidence="16">Alkaline phosphatase</fullName>
    </submittedName>
</protein>
<dbReference type="PRINTS" id="PR00113">
    <property type="entry name" value="ALKPHPHTASE"/>
</dbReference>
<dbReference type="GO" id="GO:0005886">
    <property type="term" value="C:plasma membrane"/>
    <property type="evidence" value="ECO:0007669"/>
    <property type="project" value="UniProtKB-SubCell"/>
</dbReference>
<feature type="binding site" evidence="13">
    <location>
        <position position="180"/>
    </location>
    <ligand>
        <name>Mg(2+)</name>
        <dbReference type="ChEBI" id="CHEBI:18420"/>
    </ligand>
</feature>
<dbReference type="Pfam" id="PF00245">
    <property type="entry name" value="Alk_phosphatase"/>
    <property type="match status" value="1"/>
</dbReference>
<sequence>MPVKSKKLLLVSGILTALAGCSTQSQTTGVDAPQKDDVWFKQAQENIAKAKANMPIDKPAKNVILFVGDGMSVGTITAARIFEGQRRGLMGEEYRLNMETMPNMALSKTYNTDAQTPDSAGTASAMVTGVKTKQGVISVDDNVKRGFCNTVKGNEAKTAWEMAAEKGLSVGVVSTARITHATPATAYAHSADRNWENDASLPNIAKNQGCVDIAQQLISFNEGKGMDVVFGGGRREFLPVDVVDPEGKKGKRKDGQNLVEKWQTQHPDGQYVYDQKGFESIPADAKKVFGLFESSHMKYEADRRGNEPSLAEMTSKAIDLLSQNKEGYVLMVEAGRIDHAHHAGNAARALWDTVAYDEAVKAALDKTNPEDTLIIVTADHAHTLISNGYAERGNPILGLSKSNGKLSVDAYGKNYTTLSYGNGPGAVEKGGADRPNPTEEEVMNIDYLQQSLIKLDSETHSGEDVAIFARGPQAYLFQGAVEQNYIFHVMNEALSLTK</sequence>
<dbReference type="GO" id="GO:0098552">
    <property type="term" value="C:side of membrane"/>
    <property type="evidence" value="ECO:0007669"/>
    <property type="project" value="UniProtKB-KW"/>
</dbReference>
<reference evidence="16 17" key="1">
    <citation type="submission" date="2018-01" db="EMBL/GenBank/DDBJ databases">
        <title>Draft genome sequences of six Vibrio diazotrophicus strains isolated from deep-sea sediments of the Baltic Sea.</title>
        <authorList>
            <person name="Castillo D."/>
            <person name="Vandieken V."/>
            <person name="Chiang O."/>
            <person name="Middelboe M."/>
        </authorList>
    </citation>
    <scope>NUCLEOTIDE SEQUENCE [LARGE SCALE GENOMIC DNA]</scope>
    <source>
        <strain evidence="16 17">60.27F</strain>
    </source>
</reference>
<comment type="similarity">
    <text evidence="14">Belongs to the alkaline phosphatase family.</text>
</comment>
<comment type="cofactor">
    <cofactor evidence="13">
        <name>Mg(2+)</name>
        <dbReference type="ChEBI" id="CHEBI:18420"/>
    </cofactor>
    <text evidence="13">Binds 1 Mg(2+) ion.</text>
</comment>
<keyword evidence="6" id="KW-0378">Hydrolase</keyword>
<keyword evidence="15" id="KW-0732">Signal</keyword>
<dbReference type="FunFam" id="3.40.720.10:FF:000008">
    <property type="entry name" value="Alkaline phosphatase"/>
    <property type="match status" value="1"/>
</dbReference>
<evidence type="ECO:0000313" key="17">
    <source>
        <dbReference type="Proteomes" id="UP000236449"/>
    </source>
</evidence>
<evidence type="ECO:0000256" key="6">
    <source>
        <dbReference type="ARBA" id="ARBA00022801"/>
    </source>
</evidence>
<dbReference type="EMBL" id="POSK01000009">
    <property type="protein sequence ID" value="PNI04253.1"/>
    <property type="molecule type" value="Genomic_DNA"/>
</dbReference>
<name>A0A2J8I177_VIBDI</name>
<dbReference type="GO" id="GO:0046872">
    <property type="term" value="F:metal ion binding"/>
    <property type="evidence" value="ECO:0007669"/>
    <property type="project" value="UniProtKB-KW"/>
</dbReference>
<keyword evidence="8 13" id="KW-0460">Magnesium</keyword>
<feature type="binding site" evidence="13">
    <location>
        <position position="69"/>
    </location>
    <ligand>
        <name>Mg(2+)</name>
        <dbReference type="ChEBI" id="CHEBI:18420"/>
    </ligand>
</feature>
<proteinExistence type="inferred from homology"/>
<gene>
    <name evidence="16" type="ORF">C1N32_14785</name>
</gene>
<feature type="binding site" evidence="13">
    <location>
        <position position="379"/>
    </location>
    <ligand>
        <name>Zn(2+)</name>
        <dbReference type="ChEBI" id="CHEBI:29105"/>
        <label>2</label>
    </ligand>
</feature>
<dbReference type="GO" id="GO:0004035">
    <property type="term" value="F:alkaline phosphatase activity"/>
    <property type="evidence" value="ECO:0007669"/>
    <property type="project" value="TreeGrafter"/>
</dbReference>
<evidence type="ECO:0000256" key="5">
    <source>
        <dbReference type="ARBA" id="ARBA00022723"/>
    </source>
</evidence>
<dbReference type="SMART" id="SM00098">
    <property type="entry name" value="alkPPc"/>
    <property type="match status" value="1"/>
</dbReference>
<feature type="binding site" evidence="13">
    <location>
        <position position="182"/>
    </location>
    <ligand>
        <name>Mg(2+)</name>
        <dbReference type="ChEBI" id="CHEBI:18420"/>
    </ligand>
</feature>
<keyword evidence="5 13" id="KW-0479">Metal-binding</keyword>